<evidence type="ECO:0000256" key="7">
    <source>
        <dbReference type="ARBA" id="ARBA00022741"/>
    </source>
</evidence>
<dbReference type="GO" id="GO:0051740">
    <property type="term" value="F:ethylene binding"/>
    <property type="evidence" value="ECO:0007669"/>
    <property type="project" value="UniProtKB-UniRule"/>
</dbReference>
<dbReference type="Pfam" id="PF25487">
    <property type="entry name" value="ETR1_N"/>
    <property type="match status" value="1"/>
</dbReference>
<proteinExistence type="inferred from homology"/>
<evidence type="ECO:0000256" key="25">
    <source>
        <dbReference type="SAM" id="SignalP"/>
    </source>
</evidence>
<keyword evidence="12 24" id="KW-1133">Transmembrane helix</keyword>
<feature type="transmembrane region" description="Helical" evidence="24">
    <location>
        <begin position="75"/>
        <end position="94"/>
    </location>
</feature>
<keyword evidence="17 18" id="KW-0675">Receptor</keyword>
<dbReference type="PANTHER" id="PTHR24423">
    <property type="entry name" value="TWO-COMPONENT SENSOR HISTIDINE KINASE"/>
    <property type="match status" value="1"/>
</dbReference>
<dbReference type="InterPro" id="IPR014525">
    <property type="entry name" value="ETR"/>
</dbReference>
<dbReference type="InterPro" id="IPR003661">
    <property type="entry name" value="HisK_dim/P_dom"/>
</dbReference>
<dbReference type="Pfam" id="PF01590">
    <property type="entry name" value="GAF"/>
    <property type="match status" value="1"/>
</dbReference>
<keyword evidence="15 18" id="KW-0472">Membrane</keyword>
<dbReference type="SUPFAM" id="SSF52172">
    <property type="entry name" value="CheY-like"/>
    <property type="match status" value="1"/>
</dbReference>
<evidence type="ECO:0000259" key="26">
    <source>
        <dbReference type="PROSITE" id="PS50109"/>
    </source>
</evidence>
<evidence type="ECO:0000259" key="27">
    <source>
        <dbReference type="PROSITE" id="PS50110"/>
    </source>
</evidence>
<feature type="disulfide bond" description="Interchain" evidence="20">
    <location>
        <position position="30"/>
    </location>
</feature>
<feature type="binding site" evidence="19">
    <location>
        <position position="93"/>
    </location>
    <ligand>
        <name>Cu cation</name>
        <dbReference type="ChEBI" id="CHEBI:23378"/>
    </ligand>
</feature>
<dbReference type="PROSITE" id="PS50109">
    <property type="entry name" value="HIS_KIN"/>
    <property type="match status" value="1"/>
</dbReference>
<dbReference type="GO" id="GO:0005789">
    <property type="term" value="C:endoplasmic reticulum membrane"/>
    <property type="evidence" value="ECO:0007669"/>
    <property type="project" value="UniProtKB-SubCell"/>
</dbReference>
<dbReference type="GO" id="GO:0004674">
    <property type="term" value="F:protein serine/threonine kinase activity"/>
    <property type="evidence" value="ECO:0007669"/>
    <property type="project" value="UniProtKB-ARBA"/>
</dbReference>
<dbReference type="InterPro" id="IPR001789">
    <property type="entry name" value="Sig_transdc_resp-reg_receiver"/>
</dbReference>
<keyword evidence="29" id="KW-1185">Reference proteome</keyword>
<dbReference type="OrthoDB" id="60033at2759"/>
<evidence type="ECO:0000256" key="16">
    <source>
        <dbReference type="ARBA" id="ARBA00023157"/>
    </source>
</evidence>
<keyword evidence="11 18" id="KW-0067">ATP-binding</keyword>
<dbReference type="CDD" id="cd19933">
    <property type="entry name" value="REC_ETR-like"/>
    <property type="match status" value="1"/>
</dbReference>
<dbReference type="InterPro" id="IPR005467">
    <property type="entry name" value="His_kinase_dom"/>
</dbReference>
<dbReference type="Proteomes" id="UP000541444">
    <property type="component" value="Unassembled WGS sequence"/>
</dbReference>
<dbReference type="AlphaFoldDB" id="A0A7J7P6T2"/>
<dbReference type="InterPro" id="IPR036097">
    <property type="entry name" value="HisK_dim/P_sf"/>
</dbReference>
<keyword evidence="14 18" id="KW-0902">Two-component regulatory system</keyword>
<keyword evidence="5 24" id="KW-0812">Transmembrane</keyword>
<dbReference type="SMART" id="SM00065">
    <property type="entry name" value="GAF"/>
    <property type="match status" value="1"/>
</dbReference>
<feature type="disulfide bond" description="Interchain" evidence="20">
    <location>
        <position position="28"/>
    </location>
</feature>
<organism evidence="28 29">
    <name type="scientific">Kingdonia uniflora</name>
    <dbReference type="NCBI Taxonomy" id="39325"/>
    <lineage>
        <taxon>Eukaryota</taxon>
        <taxon>Viridiplantae</taxon>
        <taxon>Streptophyta</taxon>
        <taxon>Embryophyta</taxon>
        <taxon>Tracheophyta</taxon>
        <taxon>Spermatophyta</taxon>
        <taxon>Magnoliopsida</taxon>
        <taxon>Ranunculales</taxon>
        <taxon>Circaeasteraceae</taxon>
        <taxon>Kingdonia</taxon>
    </lineage>
</organism>
<keyword evidence="3 22" id="KW-0597">Phosphoprotein</keyword>
<dbReference type="GO" id="GO:0000155">
    <property type="term" value="F:phosphorelay sensor kinase activity"/>
    <property type="evidence" value="ECO:0007669"/>
    <property type="project" value="InterPro"/>
</dbReference>
<dbReference type="Pfam" id="PF00072">
    <property type="entry name" value="Response_reg"/>
    <property type="match status" value="1"/>
</dbReference>
<evidence type="ECO:0000256" key="23">
    <source>
        <dbReference type="SAM" id="Coils"/>
    </source>
</evidence>
<comment type="cofactor">
    <cofactor evidence="19">
        <name>Cu cation</name>
        <dbReference type="ChEBI" id="CHEBI:23378"/>
    </cofactor>
    <text evidence="19">Binds 1 copper ion per dimer.</text>
</comment>
<feature type="coiled-coil region" evidence="23">
    <location>
        <begin position="342"/>
        <end position="369"/>
    </location>
</feature>
<comment type="similarity">
    <text evidence="2 18">Belongs to the ethylene receptor family.</text>
</comment>
<evidence type="ECO:0000313" key="28">
    <source>
        <dbReference type="EMBL" id="KAF6175033.1"/>
    </source>
</evidence>
<evidence type="ECO:0000256" key="12">
    <source>
        <dbReference type="ARBA" id="ARBA00022989"/>
    </source>
</evidence>
<dbReference type="SUPFAM" id="SSF55781">
    <property type="entry name" value="GAF domain-like"/>
    <property type="match status" value="1"/>
</dbReference>
<keyword evidence="10 18" id="KW-0256">Endoplasmic reticulum</keyword>
<evidence type="ECO:0000256" key="24">
    <source>
        <dbReference type="SAM" id="Phobius"/>
    </source>
</evidence>
<evidence type="ECO:0000256" key="11">
    <source>
        <dbReference type="ARBA" id="ARBA00022840"/>
    </source>
</evidence>
<keyword evidence="8 18" id="KW-0936">Ethylene signaling pathway</keyword>
<evidence type="ECO:0000256" key="4">
    <source>
        <dbReference type="ARBA" id="ARBA00022679"/>
    </source>
</evidence>
<reference evidence="28 29" key="1">
    <citation type="journal article" date="2020" name="IScience">
        <title>Genome Sequencing of the Endangered Kingdonia uniflora (Circaeasteraceae, Ranunculales) Reveals Potential Mechanisms of Evolutionary Specialization.</title>
        <authorList>
            <person name="Sun Y."/>
            <person name="Deng T."/>
            <person name="Zhang A."/>
            <person name="Moore M.J."/>
            <person name="Landis J.B."/>
            <person name="Lin N."/>
            <person name="Zhang H."/>
            <person name="Zhang X."/>
            <person name="Huang J."/>
            <person name="Zhang X."/>
            <person name="Sun H."/>
            <person name="Wang H."/>
        </authorList>
    </citation>
    <scope>NUCLEOTIDE SEQUENCE [LARGE SCALE GENOMIC DNA]</scope>
    <source>
        <strain evidence="28">TB1705</strain>
        <tissue evidence="28">Leaf</tissue>
    </source>
</reference>
<dbReference type="PANTHER" id="PTHR24423:SF633">
    <property type="entry name" value="ETHYLENE RECEPTOR 2"/>
    <property type="match status" value="1"/>
</dbReference>
<keyword evidence="4 18" id="KW-0808">Transferase</keyword>
<evidence type="ECO:0000256" key="3">
    <source>
        <dbReference type="ARBA" id="ARBA00022553"/>
    </source>
</evidence>
<dbReference type="FunFam" id="3.40.50.2300:FF:000240">
    <property type="entry name" value="Ethylene receptor"/>
    <property type="match status" value="1"/>
</dbReference>
<name>A0A7J7P6T2_9MAGN</name>
<evidence type="ECO:0000256" key="21">
    <source>
        <dbReference type="PIRSR" id="PIRSR026389-4"/>
    </source>
</evidence>
<evidence type="ECO:0000256" key="20">
    <source>
        <dbReference type="PIRSR" id="PIRSR026389-3"/>
    </source>
</evidence>
<dbReference type="Gene3D" id="3.40.50.2300">
    <property type="match status" value="1"/>
</dbReference>
<evidence type="ECO:0000256" key="1">
    <source>
        <dbReference type="ARBA" id="ARBA00004477"/>
    </source>
</evidence>
<evidence type="ECO:0000256" key="9">
    <source>
        <dbReference type="ARBA" id="ARBA00022777"/>
    </source>
</evidence>
<dbReference type="InterPro" id="IPR011006">
    <property type="entry name" value="CheY-like_superfamily"/>
</dbReference>
<dbReference type="GO" id="GO:0038199">
    <property type="term" value="F:ethylene receptor activity"/>
    <property type="evidence" value="ECO:0007669"/>
    <property type="project" value="UniProtKB-UniRule"/>
</dbReference>
<dbReference type="GO" id="GO:0005524">
    <property type="term" value="F:ATP binding"/>
    <property type="evidence" value="ECO:0007669"/>
    <property type="project" value="UniProtKB-UniRule"/>
</dbReference>
<keyword evidence="7 18" id="KW-0547">Nucleotide-binding</keyword>
<keyword evidence="9 18" id="KW-0418">Kinase</keyword>
<sequence length="766" mass="85820">MLMRLVHGVLIFCLISLVSGNDIGFPRCNCEDDGGFWSIERIMVSQRVSDFLIAIAYFSIPIELLYFISCSNVPFKWVLVQFILFIVLCGMTHLLNGWTYGSSNPFQLMLALTIFKFLTALVSCATAITLVTLIPLLLKVKVRELFLKKKAWELDREVGMMKKQKEASWHVRMLTQEIRKSLDRHTILYTTLIELSNTLDLQNCAVWMPNESRTEMKLTHELKGRNSSNSHRDGISIPINDLDVSEVKKSEEVRILRPESILGAASTLISGEPLGAVAAIRMPMLKVSDFKGGTPELIQTCYAILVLVLPSGTTRVWSYDELEIVKVVADQVAVAVSHAAILEESQLMREKLVEKNRQLQHARKEAMMASQARNSFQKVMSKGMRRPMHSISGLLSMIKQENMGNEQNILVDTMVKTSSVLSTLINDVMEISTRNNGRFPLEMRYFHLHSMIKEAACLAKCVSISKGFNFSIEVENSLPDRVMGDERRIFQVILHMVGNLLNGWDQGLSVTFRASAVTENDQRWAMWRPNSSDGYAYIKFETGVHSTGFQFESSALPAHNTGRKYNSGGVEGGLSFTMCKKLVQMMQGNIWVVPNSHGLAQTMTFILRFQLQPASLGLGGFFEPGGSSEHPLSNSLFRNLQVILADDDGVNRLVTKKLLEKLGCRVIAVSSGYECLSALGNAGSSFQVVILDLHMPEMDGFEVAMRVQKFRSRSWPLIVALTASEDEDVWEKCMQVGMNGLIRKPVLLQGMADELRRVIQHVSKSG</sequence>
<comment type="caution">
    <text evidence="28">The sequence shown here is derived from an EMBL/GenBank/DDBJ whole genome shotgun (WGS) entry which is preliminary data.</text>
</comment>
<dbReference type="PIRSF" id="PIRSF026389">
    <property type="entry name" value="Ethyln_sen_HK"/>
    <property type="match status" value="1"/>
</dbReference>
<feature type="transmembrane region" description="Helical" evidence="24">
    <location>
        <begin position="51"/>
        <end position="68"/>
    </location>
</feature>
<dbReference type="SUPFAM" id="SSF55874">
    <property type="entry name" value="ATPase domain of HSP90 chaperone/DNA topoisomerase II/histidine kinase"/>
    <property type="match status" value="1"/>
</dbReference>
<evidence type="ECO:0000313" key="29">
    <source>
        <dbReference type="Proteomes" id="UP000541444"/>
    </source>
</evidence>
<dbReference type="SUPFAM" id="SSF47384">
    <property type="entry name" value="Homodimeric domain of signal transducing histidine kinase"/>
    <property type="match status" value="1"/>
</dbReference>
<dbReference type="InterPro" id="IPR003018">
    <property type="entry name" value="GAF"/>
</dbReference>
<dbReference type="PROSITE" id="PS50110">
    <property type="entry name" value="RESPONSE_REGULATORY"/>
    <property type="match status" value="1"/>
</dbReference>
<feature type="cross-link" description="Glycyl lysine isopeptide (Lys-Gly) (interchain with G-Cter in ubiquitin)" evidence="21">
    <location>
        <position position="744"/>
    </location>
</feature>
<gene>
    <name evidence="28" type="ORF">GIB67_039581</name>
</gene>
<dbReference type="Gene3D" id="3.30.450.40">
    <property type="match status" value="1"/>
</dbReference>
<keyword evidence="25" id="KW-0732">Signal</keyword>
<dbReference type="Pfam" id="PF00512">
    <property type="entry name" value="HisKA"/>
    <property type="match status" value="1"/>
</dbReference>
<dbReference type="Gene3D" id="3.30.565.10">
    <property type="entry name" value="Histidine kinase-like ATPase, C-terminal domain"/>
    <property type="match status" value="1"/>
</dbReference>
<feature type="modified residue" description="4-aspartylphosphate" evidence="22">
    <location>
        <position position="692"/>
    </location>
</feature>
<evidence type="ECO:0000256" key="22">
    <source>
        <dbReference type="PROSITE-ProRule" id="PRU00169"/>
    </source>
</evidence>
<evidence type="ECO:0000256" key="19">
    <source>
        <dbReference type="PIRSR" id="PIRSR026389-2"/>
    </source>
</evidence>
<evidence type="ECO:0000256" key="8">
    <source>
        <dbReference type="ARBA" id="ARBA00022745"/>
    </source>
</evidence>
<feature type="transmembrane region" description="Helical" evidence="24">
    <location>
        <begin position="114"/>
        <end position="138"/>
    </location>
</feature>
<feature type="signal peptide" evidence="25">
    <location>
        <begin position="1"/>
        <end position="20"/>
    </location>
</feature>
<dbReference type="InterPro" id="IPR029016">
    <property type="entry name" value="GAF-like_dom_sf"/>
</dbReference>
<keyword evidence="23" id="KW-0175">Coiled coil</keyword>
<feature type="domain" description="Histidine kinase" evidence="26">
    <location>
        <begin position="379"/>
        <end position="613"/>
    </location>
</feature>
<evidence type="ECO:0000256" key="14">
    <source>
        <dbReference type="ARBA" id="ARBA00023012"/>
    </source>
</evidence>
<dbReference type="CDD" id="cd16938">
    <property type="entry name" value="HATPase_ETR2_ERS2-EIN4-like"/>
    <property type="match status" value="1"/>
</dbReference>
<evidence type="ECO:0000256" key="18">
    <source>
        <dbReference type="PIRNR" id="PIRNR026389"/>
    </source>
</evidence>
<comment type="subcellular location">
    <subcellularLocation>
        <location evidence="1">Endoplasmic reticulum membrane</location>
        <topology evidence="1">Multi-pass membrane protein</topology>
    </subcellularLocation>
</comment>
<keyword evidence="6 18" id="KW-0479">Metal-binding</keyword>
<dbReference type="InterPro" id="IPR058544">
    <property type="entry name" value="ETR1_N"/>
</dbReference>
<protein>
    <recommendedName>
        <fullName evidence="18">Ethylene receptor</fullName>
    </recommendedName>
</protein>
<feature type="chain" id="PRO_5029640773" description="Ethylene receptor" evidence="25">
    <location>
        <begin position="21"/>
        <end position="766"/>
    </location>
</feature>
<keyword evidence="16 20" id="KW-1015">Disulfide bond</keyword>
<evidence type="ECO:0000256" key="17">
    <source>
        <dbReference type="ARBA" id="ARBA00023170"/>
    </source>
</evidence>
<evidence type="ECO:0000256" key="15">
    <source>
        <dbReference type="ARBA" id="ARBA00023136"/>
    </source>
</evidence>
<evidence type="ECO:0000256" key="6">
    <source>
        <dbReference type="ARBA" id="ARBA00022723"/>
    </source>
</evidence>
<dbReference type="Gene3D" id="1.10.287.130">
    <property type="match status" value="1"/>
</dbReference>
<dbReference type="FunFam" id="1.10.287.130:FF:000087">
    <property type="entry name" value="Ethylene receptor 4"/>
    <property type="match status" value="1"/>
</dbReference>
<dbReference type="GO" id="GO:0010105">
    <property type="term" value="P:negative regulation of ethylene-activated signaling pathway"/>
    <property type="evidence" value="ECO:0007669"/>
    <property type="project" value="UniProtKB-ARBA"/>
</dbReference>
<evidence type="ECO:0000256" key="13">
    <source>
        <dbReference type="ARBA" id="ARBA00023008"/>
    </source>
</evidence>
<dbReference type="SMART" id="SM00448">
    <property type="entry name" value="REC"/>
    <property type="match status" value="1"/>
</dbReference>
<evidence type="ECO:0000256" key="5">
    <source>
        <dbReference type="ARBA" id="ARBA00022692"/>
    </source>
</evidence>
<evidence type="ECO:0000256" key="10">
    <source>
        <dbReference type="ARBA" id="ARBA00022824"/>
    </source>
</evidence>
<evidence type="ECO:0000256" key="2">
    <source>
        <dbReference type="ARBA" id="ARBA00009842"/>
    </source>
</evidence>
<dbReference type="SMART" id="SM00388">
    <property type="entry name" value="HisKA"/>
    <property type="match status" value="1"/>
</dbReference>
<accession>A0A7J7P6T2</accession>
<feature type="domain" description="Response regulatory" evidence="27">
    <location>
        <begin position="641"/>
        <end position="759"/>
    </location>
</feature>
<dbReference type="InterPro" id="IPR036890">
    <property type="entry name" value="HATPase_C_sf"/>
</dbReference>
<dbReference type="GO" id="GO:0046872">
    <property type="term" value="F:metal ion binding"/>
    <property type="evidence" value="ECO:0007669"/>
    <property type="project" value="UniProtKB-UniRule"/>
</dbReference>
<comment type="function">
    <text evidence="18">May act early in the ethylene signal transduction pathway, possibly as an ethylene receptor, or as a regulator of the pathway.</text>
</comment>
<feature type="binding site" evidence="19">
    <location>
        <position position="89"/>
    </location>
    <ligand>
        <name>Cu cation</name>
        <dbReference type="ChEBI" id="CHEBI:23378"/>
    </ligand>
</feature>
<dbReference type="EMBL" id="JACGCM010000221">
    <property type="protein sequence ID" value="KAF6175033.1"/>
    <property type="molecule type" value="Genomic_DNA"/>
</dbReference>
<keyword evidence="13 18" id="KW-0186">Copper</keyword>